<name>A0A034VHT5_BACDO</name>
<dbReference type="GO" id="GO:0032040">
    <property type="term" value="C:small-subunit processome"/>
    <property type="evidence" value="ECO:0007669"/>
    <property type="project" value="TreeGrafter"/>
</dbReference>
<evidence type="ECO:0000259" key="6">
    <source>
        <dbReference type="Pfam" id="PF09368"/>
    </source>
</evidence>
<dbReference type="GO" id="GO:0000462">
    <property type="term" value="P:maturation of SSU-rRNA from tricistronic rRNA transcript (SSU-rRNA, 5.8S rRNA, LSU-rRNA)"/>
    <property type="evidence" value="ECO:0007669"/>
    <property type="project" value="TreeGrafter"/>
</dbReference>
<keyword evidence="4" id="KW-0539">Nucleus</keyword>
<evidence type="ECO:0000256" key="1">
    <source>
        <dbReference type="ARBA" id="ARBA00004123"/>
    </source>
</evidence>
<feature type="compositionally biased region" description="Acidic residues" evidence="5">
    <location>
        <begin position="212"/>
        <end position="237"/>
    </location>
</feature>
<accession>A0A034VHT5</accession>
<reference evidence="7" key="1">
    <citation type="journal article" date="2014" name="BMC Genomics">
        <title>Characterizing the developmental transcriptome of the oriental fruit fly, Bactrocera dorsalis (Diptera: Tephritidae) through comparative genomic analysis with Drosophila melanogaster utilizing modENCODE datasets.</title>
        <authorList>
            <person name="Geib S.M."/>
            <person name="Calla B."/>
            <person name="Hall B."/>
            <person name="Hou S."/>
            <person name="Manoukis N.C."/>
        </authorList>
    </citation>
    <scope>NUCLEOTIDE SEQUENCE</scope>
    <source>
        <strain evidence="7">Punador</strain>
    </source>
</reference>
<dbReference type="PANTHER" id="PTHR13237:SF8">
    <property type="entry name" value="SOMETHING ABOUT SILENCING PROTEIN 10"/>
    <property type="match status" value="1"/>
</dbReference>
<dbReference type="InterPro" id="IPR007146">
    <property type="entry name" value="Sas10/Utp3/C1D"/>
</dbReference>
<evidence type="ECO:0000256" key="2">
    <source>
        <dbReference type="ARBA" id="ARBA00010979"/>
    </source>
</evidence>
<dbReference type="Pfam" id="PF09368">
    <property type="entry name" value="Sas10"/>
    <property type="match status" value="1"/>
</dbReference>
<feature type="region of interest" description="Disordered" evidence="5">
    <location>
        <begin position="208"/>
        <end position="242"/>
    </location>
</feature>
<dbReference type="EMBL" id="GAKP01017620">
    <property type="protein sequence ID" value="JAC41332.1"/>
    <property type="molecule type" value="Transcribed_RNA"/>
</dbReference>
<sequence length="313" mass="36110">MRIAKQMKEEDFLLDDALIHAVKPKEKKLKVETAVAEPIEIKADLAGITKRDKLRLFQEDSPEFAPLVDDFENYVKEVEQIIAPVMLYVRQNNVPKIPALQFAELYQNIALSYCSNVAFYLLLKAKRTAVRNHPVTKRLLQLKKLIKQLQDKYDNIIRPQLEALLERIVDGDKFQVLDVKDIADRTKSKKKTKLGILEKYEKSKVDITPADEVSEEDDDEDNEDEDMDLTEADPYADEDTRRGITYQIAKNKGLTPARKKELRNPRVKHRNKFRKALVRRKGAVRTVRKETTRYGGEISGIKATVSKSVKFKV</sequence>
<dbReference type="EMBL" id="GAKP01017622">
    <property type="protein sequence ID" value="JAC41330.1"/>
    <property type="molecule type" value="Transcribed_RNA"/>
</dbReference>
<dbReference type="OrthoDB" id="1924577at2759"/>
<dbReference type="InterPro" id="IPR018972">
    <property type="entry name" value="Sas10_C_dom"/>
</dbReference>
<gene>
    <name evidence="7" type="primary">SAS10</name>
</gene>
<evidence type="ECO:0000256" key="4">
    <source>
        <dbReference type="ARBA" id="ARBA00023242"/>
    </source>
</evidence>
<comment type="similarity">
    <text evidence="2">Belongs to the SAS10 family.</text>
</comment>
<protein>
    <submittedName>
        <fullName evidence="7">Something about silencing protein 10</fullName>
    </submittedName>
</protein>
<evidence type="ECO:0000256" key="5">
    <source>
        <dbReference type="SAM" id="MobiDB-lite"/>
    </source>
</evidence>
<organism evidence="7">
    <name type="scientific">Bactrocera dorsalis</name>
    <name type="common">Oriental fruit fly</name>
    <name type="synonym">Dacus dorsalis</name>
    <dbReference type="NCBI Taxonomy" id="27457"/>
    <lineage>
        <taxon>Eukaryota</taxon>
        <taxon>Metazoa</taxon>
        <taxon>Ecdysozoa</taxon>
        <taxon>Arthropoda</taxon>
        <taxon>Hexapoda</taxon>
        <taxon>Insecta</taxon>
        <taxon>Pterygota</taxon>
        <taxon>Neoptera</taxon>
        <taxon>Endopterygota</taxon>
        <taxon>Diptera</taxon>
        <taxon>Brachycera</taxon>
        <taxon>Muscomorpha</taxon>
        <taxon>Tephritoidea</taxon>
        <taxon>Tephritidae</taxon>
        <taxon>Bactrocera</taxon>
        <taxon>Bactrocera</taxon>
    </lineage>
</organism>
<dbReference type="Pfam" id="PF04000">
    <property type="entry name" value="Sas10_Utp3"/>
    <property type="match status" value="1"/>
</dbReference>
<proteinExistence type="inferred from homology"/>
<evidence type="ECO:0000313" key="7">
    <source>
        <dbReference type="EMBL" id="JAC41330.1"/>
    </source>
</evidence>
<keyword evidence="3" id="KW-0597">Phosphoprotein</keyword>
<feature type="domain" description="Sas10 C-terminal" evidence="6">
    <location>
        <begin position="238"/>
        <end position="311"/>
    </location>
</feature>
<comment type="subcellular location">
    <subcellularLocation>
        <location evidence="1">Nucleus</location>
    </subcellularLocation>
</comment>
<dbReference type="AlphaFoldDB" id="A0A034VHT5"/>
<evidence type="ECO:0000256" key="3">
    <source>
        <dbReference type="ARBA" id="ARBA00022553"/>
    </source>
</evidence>
<dbReference type="PANTHER" id="PTHR13237">
    <property type="entry name" value="SOMETHING ABOUT SILENCING PROTEIN 10-RELATED"/>
    <property type="match status" value="1"/>
</dbReference>